<feature type="region of interest" description="Disordered" evidence="1">
    <location>
        <begin position="136"/>
        <end position="200"/>
    </location>
</feature>
<protein>
    <submittedName>
        <fullName evidence="3">Uncharacterized protein</fullName>
    </submittedName>
</protein>
<reference evidence="3 4" key="1">
    <citation type="submission" date="2018-08" db="EMBL/GenBank/DDBJ databases">
        <title>Aphanomyces genome sequencing and annotation.</title>
        <authorList>
            <person name="Minardi D."/>
            <person name="Oidtmann B."/>
            <person name="Van Der Giezen M."/>
            <person name="Studholme D.J."/>
        </authorList>
    </citation>
    <scope>NUCLEOTIDE SEQUENCE [LARGE SCALE GENOMIC DNA]</scope>
    <source>
        <strain evidence="3 4">197901</strain>
    </source>
</reference>
<feature type="transmembrane region" description="Helical" evidence="2">
    <location>
        <begin position="551"/>
        <end position="571"/>
    </location>
</feature>
<evidence type="ECO:0000256" key="2">
    <source>
        <dbReference type="SAM" id="Phobius"/>
    </source>
</evidence>
<gene>
    <name evidence="3" type="ORF">DYB31_008816</name>
</gene>
<dbReference type="AlphaFoldDB" id="A0A397FVU7"/>
<keyword evidence="2" id="KW-0472">Membrane</keyword>
<sequence length="603" mass="67437">TQEVFTNEGTLSLMTHGFVHFRCHYCVTSHGGRLHTTVSRGTQLIVAQRLERVKQLGTGRVPGRVEIKNLLQLSHRWLVVTNEGPREVPYFGRTRGSEVLRLLHRRDDGARLPTVAKRWCLARRAAATAAARRIATVSPNERGTDDGLRDDVGGDDGDYDDNAEIKDADDNQAPQRLGDTDSSDDDVEDNAPQPKRAKTTSTHINFGNIVLRRYDPGRNIPIETYLRDFDRVTRTYAAVNGARWTDEALGAFLYEKLEGDAALWATVQFVKKGHFGRSCFGLFRQGSVAGIPLDDLRPLAYTLWKTEFLSQTTSRDLPVLYSAPDYVPQGNRIDALIISKMYLELDQVEHSEVYVVDPTLAEIDRDARRAEIKAHTTAIQREIITRASLGQGRERSEPGPFARESTQYNRNDLSKAQSQPPKSTGTTIRRDLSLRYCTYTYAPGQRLVVSVTPSVHDAPFCDYFRAESRWVFDASLSSAHECSLVSGMRLNWAKSTFLKGQKPVHCQGQGPVAAAASEDGRKKDQDDVATMATTKKLDPDTSLRLLRRLNVVGVVVLVVPLLQLMATLYNLRTATNESIRLQKQHQVLLSQLIDKMKCVKSSA</sequence>
<dbReference type="EMBL" id="QUTE01005436">
    <property type="protein sequence ID" value="RHZ37854.1"/>
    <property type="molecule type" value="Genomic_DNA"/>
</dbReference>
<feature type="non-terminal residue" evidence="3">
    <location>
        <position position="1"/>
    </location>
</feature>
<dbReference type="Proteomes" id="UP000266196">
    <property type="component" value="Unassembled WGS sequence"/>
</dbReference>
<proteinExistence type="predicted"/>
<evidence type="ECO:0000256" key="1">
    <source>
        <dbReference type="SAM" id="MobiDB-lite"/>
    </source>
</evidence>
<feature type="compositionally biased region" description="Acidic residues" evidence="1">
    <location>
        <begin position="153"/>
        <end position="162"/>
    </location>
</feature>
<evidence type="ECO:0000313" key="4">
    <source>
        <dbReference type="Proteomes" id="UP000266196"/>
    </source>
</evidence>
<keyword evidence="2" id="KW-0812">Transmembrane</keyword>
<comment type="caution">
    <text evidence="3">The sequence shown here is derived from an EMBL/GenBank/DDBJ whole genome shotgun (WGS) entry which is preliminary data.</text>
</comment>
<accession>A0A397FVU7</accession>
<dbReference type="VEuPathDB" id="FungiDB:H257_11919"/>
<feature type="region of interest" description="Disordered" evidence="1">
    <location>
        <begin position="387"/>
        <end position="427"/>
    </location>
</feature>
<organism evidence="3 4">
    <name type="scientific">Aphanomyces astaci</name>
    <name type="common">Crayfish plague agent</name>
    <dbReference type="NCBI Taxonomy" id="112090"/>
    <lineage>
        <taxon>Eukaryota</taxon>
        <taxon>Sar</taxon>
        <taxon>Stramenopiles</taxon>
        <taxon>Oomycota</taxon>
        <taxon>Saprolegniomycetes</taxon>
        <taxon>Saprolegniales</taxon>
        <taxon>Verrucalvaceae</taxon>
        <taxon>Aphanomyces</taxon>
    </lineage>
</organism>
<feature type="compositionally biased region" description="Polar residues" evidence="1">
    <location>
        <begin position="404"/>
        <end position="427"/>
    </location>
</feature>
<feature type="compositionally biased region" description="Basic and acidic residues" evidence="1">
    <location>
        <begin position="142"/>
        <end position="152"/>
    </location>
</feature>
<name>A0A397FVU7_APHAT</name>
<keyword evidence="2" id="KW-1133">Transmembrane helix</keyword>
<evidence type="ECO:0000313" key="3">
    <source>
        <dbReference type="EMBL" id="RHZ37854.1"/>
    </source>
</evidence>